<feature type="transmembrane region" description="Helical" evidence="7">
    <location>
        <begin position="83"/>
        <end position="111"/>
    </location>
</feature>
<keyword evidence="3" id="KW-1003">Cell membrane</keyword>
<dbReference type="PROSITE" id="PS50928">
    <property type="entry name" value="ABC_TM1"/>
    <property type="match status" value="1"/>
</dbReference>
<feature type="transmembrane region" description="Helical" evidence="7">
    <location>
        <begin position="165"/>
        <end position="188"/>
    </location>
</feature>
<dbReference type="Gene3D" id="1.10.3720.10">
    <property type="entry name" value="MetI-like"/>
    <property type="match status" value="1"/>
</dbReference>
<evidence type="ECO:0000256" key="7">
    <source>
        <dbReference type="RuleBase" id="RU363032"/>
    </source>
</evidence>
<sequence length="296" mass="34187">MKIYKWLTIPVKIITEIIVTCLMILSLLAFSKTFLLFLQPHWFQMFLLRLKELLISVMNFPNIRVRVSDFKNQSLMEALAEPYFYSVKILICVFLLSILMGINFSIIVSLLPRKMQKIIKEIVFFFESIPDVILIFSIQLIIIWIFKKSAILIVNPIGYLENIYILPIVVTSIIPTIMLFQMTLFGIGEEQNKPYVEFAKAKGITRLRVLTSHIFQNVCLVVFSNIQLILWLIISNLLITEYIFNTKGIFSFMFRHLNSADVLAACLLLIFIPFYFIDYLGGAISVRMSGQGGDRA</sequence>
<keyword evidence="6 7" id="KW-0472">Membrane</keyword>
<protein>
    <submittedName>
        <fullName evidence="9">ABC transporter permease subunit</fullName>
    </submittedName>
</protein>
<comment type="caution">
    <text evidence="9">The sequence shown here is derived from an EMBL/GenBank/DDBJ whole genome shotgun (WGS) entry which is preliminary data.</text>
</comment>
<evidence type="ECO:0000256" key="4">
    <source>
        <dbReference type="ARBA" id="ARBA00022692"/>
    </source>
</evidence>
<evidence type="ECO:0000256" key="3">
    <source>
        <dbReference type="ARBA" id="ARBA00022475"/>
    </source>
</evidence>
<comment type="subcellular location">
    <subcellularLocation>
        <location evidence="1 7">Cell membrane</location>
        <topology evidence="1 7">Multi-pass membrane protein</topology>
    </subcellularLocation>
</comment>
<keyword evidence="5 7" id="KW-1133">Transmembrane helix</keyword>
<keyword evidence="4 7" id="KW-0812">Transmembrane</keyword>
<dbReference type="RefSeq" id="WP_377934621.1">
    <property type="nucleotide sequence ID" value="NZ_JBHUMF010000019.1"/>
</dbReference>
<organism evidence="9 10">
    <name type="scientific">Bacillus seohaeanensis</name>
    <dbReference type="NCBI Taxonomy" id="284580"/>
    <lineage>
        <taxon>Bacteria</taxon>
        <taxon>Bacillati</taxon>
        <taxon>Bacillota</taxon>
        <taxon>Bacilli</taxon>
        <taxon>Bacillales</taxon>
        <taxon>Bacillaceae</taxon>
        <taxon>Bacillus</taxon>
    </lineage>
</organism>
<feature type="domain" description="ABC transmembrane type-1" evidence="8">
    <location>
        <begin position="83"/>
        <end position="281"/>
    </location>
</feature>
<dbReference type="InterPro" id="IPR035906">
    <property type="entry name" value="MetI-like_sf"/>
</dbReference>
<evidence type="ECO:0000256" key="2">
    <source>
        <dbReference type="ARBA" id="ARBA00022448"/>
    </source>
</evidence>
<reference evidence="10" key="1">
    <citation type="journal article" date="2019" name="Int. J. Syst. Evol. Microbiol.">
        <title>The Global Catalogue of Microorganisms (GCM) 10K type strain sequencing project: providing services to taxonomists for standard genome sequencing and annotation.</title>
        <authorList>
            <consortium name="The Broad Institute Genomics Platform"/>
            <consortium name="The Broad Institute Genome Sequencing Center for Infectious Disease"/>
            <person name="Wu L."/>
            <person name="Ma J."/>
        </authorList>
    </citation>
    <scope>NUCLEOTIDE SEQUENCE [LARGE SCALE GENOMIC DNA]</scope>
    <source>
        <strain evidence="10">KCTC 3913</strain>
    </source>
</reference>
<evidence type="ECO:0000256" key="1">
    <source>
        <dbReference type="ARBA" id="ARBA00004651"/>
    </source>
</evidence>
<feature type="transmembrane region" description="Helical" evidence="7">
    <location>
        <begin position="209"/>
        <end position="234"/>
    </location>
</feature>
<name>A0ABW5RQA3_9BACI</name>
<keyword evidence="10" id="KW-1185">Reference proteome</keyword>
<dbReference type="PANTHER" id="PTHR30465:SF44">
    <property type="entry name" value="ABC-TYPE DIPEPTIDE_OLIGOPEPTIDE TRANSPORT SYSTEM, PERMEASE COMPONENT"/>
    <property type="match status" value="1"/>
</dbReference>
<evidence type="ECO:0000256" key="5">
    <source>
        <dbReference type="ARBA" id="ARBA00022989"/>
    </source>
</evidence>
<evidence type="ECO:0000313" key="9">
    <source>
        <dbReference type="EMBL" id="MFD2680862.1"/>
    </source>
</evidence>
<evidence type="ECO:0000256" key="6">
    <source>
        <dbReference type="ARBA" id="ARBA00023136"/>
    </source>
</evidence>
<dbReference type="Pfam" id="PF00528">
    <property type="entry name" value="BPD_transp_1"/>
    <property type="match status" value="1"/>
</dbReference>
<proteinExistence type="inferred from homology"/>
<feature type="transmembrane region" description="Helical" evidence="7">
    <location>
        <begin position="6"/>
        <end position="30"/>
    </location>
</feature>
<dbReference type="InterPro" id="IPR000515">
    <property type="entry name" value="MetI-like"/>
</dbReference>
<keyword evidence="2 7" id="KW-0813">Transport</keyword>
<dbReference type="SUPFAM" id="SSF161098">
    <property type="entry name" value="MetI-like"/>
    <property type="match status" value="1"/>
</dbReference>
<feature type="transmembrane region" description="Helical" evidence="7">
    <location>
        <begin position="123"/>
        <end position="145"/>
    </location>
</feature>
<gene>
    <name evidence="9" type="ORF">ACFSUL_08885</name>
</gene>
<dbReference type="PANTHER" id="PTHR30465">
    <property type="entry name" value="INNER MEMBRANE ABC TRANSPORTER"/>
    <property type="match status" value="1"/>
</dbReference>
<accession>A0ABW5RQA3</accession>
<evidence type="ECO:0000259" key="8">
    <source>
        <dbReference type="PROSITE" id="PS50928"/>
    </source>
</evidence>
<dbReference type="CDD" id="cd06261">
    <property type="entry name" value="TM_PBP2"/>
    <property type="match status" value="1"/>
</dbReference>
<evidence type="ECO:0000313" key="10">
    <source>
        <dbReference type="Proteomes" id="UP001597506"/>
    </source>
</evidence>
<dbReference type="Proteomes" id="UP001597506">
    <property type="component" value="Unassembled WGS sequence"/>
</dbReference>
<dbReference type="EMBL" id="JBHUMF010000019">
    <property type="protein sequence ID" value="MFD2680862.1"/>
    <property type="molecule type" value="Genomic_DNA"/>
</dbReference>
<comment type="similarity">
    <text evidence="7">Belongs to the binding-protein-dependent transport system permease family.</text>
</comment>
<feature type="transmembrane region" description="Helical" evidence="7">
    <location>
        <begin position="262"/>
        <end position="281"/>
    </location>
</feature>